<dbReference type="Proteomes" id="UP000176648">
    <property type="component" value="Unassembled WGS sequence"/>
</dbReference>
<dbReference type="InterPro" id="IPR036866">
    <property type="entry name" value="RibonucZ/Hydroxyglut_hydro"/>
</dbReference>
<evidence type="ECO:0000259" key="1">
    <source>
        <dbReference type="Pfam" id="PF00753"/>
    </source>
</evidence>
<feature type="domain" description="Metallo-beta-lactamase" evidence="1">
    <location>
        <begin position="41"/>
        <end position="232"/>
    </location>
</feature>
<sequence>MKLHNRTIIVFFALVVLDLAVWGTIFAARPGVPAIYFLDVGQGDSELVVFPGNVKMITDAGPDQKIIKSLEGAIPGERYIDLAVVSHVQKDHFGGFNDVLKRYRIGAFIVNGRTDAEAEAEWSALMGEIERQNIPLIVLGAGDAVRFGEARVDILSPDKNWVQSGESNDTGLVEKITLPLLTALFTADAGFEIEKYLLASGIDLRADILKVGHHGSKYSSSEEFLAAVRPAVAAIEVGKNTYGHPAPETLARLARFAGNVFRTDRDGNIKIEIYGRKLKVLTERSE</sequence>
<organism evidence="2 3">
    <name type="scientific">Candidatus Liptonbacteria bacterium GWB1_49_6</name>
    <dbReference type="NCBI Taxonomy" id="1798644"/>
    <lineage>
        <taxon>Bacteria</taxon>
        <taxon>Candidatus Liptoniibacteriota</taxon>
    </lineage>
</organism>
<evidence type="ECO:0000313" key="3">
    <source>
        <dbReference type="Proteomes" id="UP000176648"/>
    </source>
</evidence>
<dbReference type="PANTHER" id="PTHR30619">
    <property type="entry name" value="DNA INTERNALIZATION/COMPETENCE PROTEIN COMEC/REC2"/>
    <property type="match status" value="1"/>
</dbReference>
<accession>A0A1G2C5K1</accession>
<dbReference type="SUPFAM" id="SSF56281">
    <property type="entry name" value="Metallo-hydrolase/oxidoreductase"/>
    <property type="match status" value="1"/>
</dbReference>
<dbReference type="Gene3D" id="3.60.15.10">
    <property type="entry name" value="Ribonuclease Z/Hydroxyacylglutathione hydrolase-like"/>
    <property type="match status" value="1"/>
</dbReference>
<dbReference type="InterPro" id="IPR035681">
    <property type="entry name" value="ComA-like_MBL"/>
</dbReference>
<reference evidence="2 3" key="1">
    <citation type="journal article" date="2016" name="Nat. Commun.">
        <title>Thousands of microbial genomes shed light on interconnected biogeochemical processes in an aquifer system.</title>
        <authorList>
            <person name="Anantharaman K."/>
            <person name="Brown C.T."/>
            <person name="Hug L.A."/>
            <person name="Sharon I."/>
            <person name="Castelle C.J."/>
            <person name="Probst A.J."/>
            <person name="Thomas B.C."/>
            <person name="Singh A."/>
            <person name="Wilkins M.J."/>
            <person name="Karaoz U."/>
            <person name="Brodie E.L."/>
            <person name="Williams K.H."/>
            <person name="Hubbard S.S."/>
            <person name="Banfield J.F."/>
        </authorList>
    </citation>
    <scope>NUCLEOTIDE SEQUENCE [LARGE SCALE GENOMIC DNA]</scope>
</reference>
<proteinExistence type="predicted"/>
<dbReference type="PANTHER" id="PTHR30619:SF1">
    <property type="entry name" value="RECOMBINATION PROTEIN 2"/>
    <property type="match status" value="1"/>
</dbReference>
<gene>
    <name evidence="2" type="ORF">A2122_00550</name>
</gene>
<name>A0A1G2C5K1_9BACT</name>
<dbReference type="InterPro" id="IPR052159">
    <property type="entry name" value="Competence_DNA_uptake"/>
</dbReference>
<dbReference type="EMBL" id="MHKU01000026">
    <property type="protein sequence ID" value="OGY96664.1"/>
    <property type="molecule type" value="Genomic_DNA"/>
</dbReference>
<evidence type="ECO:0000313" key="2">
    <source>
        <dbReference type="EMBL" id="OGY96664.1"/>
    </source>
</evidence>
<dbReference type="InterPro" id="IPR001279">
    <property type="entry name" value="Metallo-B-lactamas"/>
</dbReference>
<dbReference type="STRING" id="1798644.A2122_00550"/>
<comment type="caution">
    <text evidence="2">The sequence shown here is derived from an EMBL/GenBank/DDBJ whole genome shotgun (WGS) entry which is preliminary data.</text>
</comment>
<dbReference type="AlphaFoldDB" id="A0A1G2C5K1"/>
<dbReference type="Pfam" id="PF00753">
    <property type="entry name" value="Lactamase_B"/>
    <property type="match status" value="1"/>
</dbReference>
<dbReference type="CDD" id="cd07731">
    <property type="entry name" value="ComA-like_MBL-fold"/>
    <property type="match status" value="1"/>
</dbReference>
<protein>
    <recommendedName>
        <fullName evidence="1">Metallo-beta-lactamase domain-containing protein</fullName>
    </recommendedName>
</protein>